<evidence type="ECO:0000259" key="1">
    <source>
        <dbReference type="Pfam" id="PF12728"/>
    </source>
</evidence>
<dbReference type="Pfam" id="PF12728">
    <property type="entry name" value="HTH_17"/>
    <property type="match status" value="1"/>
</dbReference>
<gene>
    <name evidence="2" type="ORF">ABEG17_05150</name>
</gene>
<evidence type="ECO:0000313" key="2">
    <source>
        <dbReference type="EMBL" id="XBO44733.1"/>
    </source>
</evidence>
<organism evidence="2">
    <name type="scientific">Pedococcus sp. KACC 23699</name>
    <dbReference type="NCBI Taxonomy" id="3149228"/>
    <lineage>
        <taxon>Bacteria</taxon>
        <taxon>Bacillati</taxon>
        <taxon>Actinomycetota</taxon>
        <taxon>Actinomycetes</taxon>
        <taxon>Micrococcales</taxon>
        <taxon>Intrasporangiaceae</taxon>
        <taxon>Pedococcus</taxon>
    </lineage>
</organism>
<proteinExistence type="predicted"/>
<reference evidence="2" key="1">
    <citation type="submission" date="2024-05" db="EMBL/GenBank/DDBJ databases">
        <authorList>
            <person name="Kim S."/>
            <person name="Heo J."/>
            <person name="Choi H."/>
            <person name="Choi Y."/>
            <person name="Kwon S.-W."/>
            <person name="Kim Y."/>
        </authorList>
    </citation>
    <scope>NUCLEOTIDE SEQUENCE</scope>
    <source>
        <strain evidence="2">KACC 23699</strain>
    </source>
</reference>
<dbReference type="InterPro" id="IPR010093">
    <property type="entry name" value="SinI_DNA-bd"/>
</dbReference>
<dbReference type="NCBIfam" id="TIGR01764">
    <property type="entry name" value="excise"/>
    <property type="match status" value="1"/>
</dbReference>
<sequence length="59" mass="6699">MDDKLLYTVPEVARHLSLSRSKVYELVRANVIPSVKIDRVRRVRGADVMAFVDSLRSVA</sequence>
<dbReference type="EMBL" id="CP157483">
    <property type="protein sequence ID" value="XBO44733.1"/>
    <property type="molecule type" value="Genomic_DNA"/>
</dbReference>
<protein>
    <submittedName>
        <fullName evidence="2">Helix-turn-helix domain-containing protein</fullName>
    </submittedName>
</protein>
<dbReference type="AlphaFoldDB" id="A0AAU7JWX8"/>
<accession>A0AAU7JWX8</accession>
<name>A0AAU7JWX8_9MICO</name>
<feature type="domain" description="Helix-turn-helix" evidence="1">
    <location>
        <begin position="6"/>
        <end position="54"/>
    </location>
</feature>
<dbReference type="InterPro" id="IPR041657">
    <property type="entry name" value="HTH_17"/>
</dbReference>
<dbReference type="RefSeq" id="WP_406832217.1">
    <property type="nucleotide sequence ID" value="NZ_CP157483.1"/>
</dbReference>
<dbReference type="GO" id="GO:0003677">
    <property type="term" value="F:DNA binding"/>
    <property type="evidence" value="ECO:0007669"/>
    <property type="project" value="InterPro"/>
</dbReference>